<gene>
    <name evidence="1" type="ORF">Lisr_0372</name>
</gene>
<dbReference type="STRING" id="454.Lisr_0372"/>
<dbReference type="AlphaFoldDB" id="A0A0W0WK39"/>
<dbReference type="RefSeq" id="WP_058500762.1">
    <property type="nucleotide sequence ID" value="NZ_CAAAJA010000052.1"/>
</dbReference>
<dbReference type="InterPro" id="IPR014721">
    <property type="entry name" value="Ribsml_uS5_D2-typ_fold_subgr"/>
</dbReference>
<dbReference type="PATRIC" id="fig|454.4.peg.389"/>
<keyword evidence="2" id="KW-1185">Reference proteome</keyword>
<dbReference type="Gene3D" id="3.30.230.10">
    <property type="match status" value="1"/>
</dbReference>
<dbReference type="EMBL" id="LNYH01000011">
    <property type="protein sequence ID" value="KTD32700.1"/>
    <property type="molecule type" value="Genomic_DNA"/>
</dbReference>
<dbReference type="InterPro" id="IPR020568">
    <property type="entry name" value="Ribosomal_Su5_D2-typ_SF"/>
</dbReference>
<dbReference type="InterPro" id="IPR036554">
    <property type="entry name" value="GHMP_kinase_C_sf"/>
</dbReference>
<dbReference type="SUPFAM" id="SSF54211">
    <property type="entry name" value="Ribosomal protein S5 domain 2-like"/>
    <property type="match status" value="1"/>
</dbReference>
<evidence type="ECO:0000313" key="1">
    <source>
        <dbReference type="EMBL" id="KTD32700.1"/>
    </source>
</evidence>
<evidence type="ECO:0000313" key="2">
    <source>
        <dbReference type="Proteomes" id="UP000054761"/>
    </source>
</evidence>
<evidence type="ECO:0008006" key="3">
    <source>
        <dbReference type="Google" id="ProtNLM"/>
    </source>
</evidence>
<accession>A0A0W0WK39</accession>
<name>A0A0W0WK39_9GAMM</name>
<proteinExistence type="predicted"/>
<dbReference type="SUPFAM" id="SSF55060">
    <property type="entry name" value="GHMP Kinase, C-terminal domain"/>
    <property type="match status" value="1"/>
</dbReference>
<protein>
    <recommendedName>
        <fullName evidence="3">Mevalonate kinase</fullName>
    </recommendedName>
</protein>
<dbReference type="Proteomes" id="UP000054761">
    <property type="component" value="Unassembled WGS sequence"/>
</dbReference>
<comment type="caution">
    <text evidence="1">The sequence shown here is derived from an EMBL/GenBank/DDBJ whole genome shotgun (WGS) entry which is preliminary data.</text>
</comment>
<reference evidence="1 2" key="1">
    <citation type="submission" date="2015-11" db="EMBL/GenBank/DDBJ databases">
        <title>Genomic analysis of 38 Legionella species identifies large and diverse effector repertoires.</title>
        <authorList>
            <person name="Burstein D."/>
            <person name="Amaro F."/>
            <person name="Zusman T."/>
            <person name="Lifshitz Z."/>
            <person name="Cohen O."/>
            <person name="Gilbert J.A."/>
            <person name="Pupko T."/>
            <person name="Shuman H.A."/>
            <person name="Segal G."/>
        </authorList>
    </citation>
    <scope>NUCLEOTIDE SEQUENCE [LARGE SCALE GENOMIC DNA]</scope>
    <source>
        <strain evidence="1 2">Bercovier 4</strain>
    </source>
</reference>
<organism evidence="1 2">
    <name type="scientific">Legionella israelensis</name>
    <dbReference type="NCBI Taxonomy" id="454"/>
    <lineage>
        <taxon>Bacteria</taxon>
        <taxon>Pseudomonadati</taxon>
        <taxon>Pseudomonadota</taxon>
        <taxon>Gammaproteobacteria</taxon>
        <taxon>Legionellales</taxon>
        <taxon>Legionellaceae</taxon>
        <taxon>Legionella</taxon>
    </lineage>
</organism>
<dbReference type="Gene3D" id="3.30.70.890">
    <property type="entry name" value="GHMP kinase, C-terminal domain"/>
    <property type="match status" value="1"/>
</dbReference>
<sequence length="292" mass="32942">MKWQIPAKTFLLGEYAAIAGESAILLTTSPCFELILKQDPYPSDNIHPQSPAGLWLQKTLSDKKNHLHWNDPYSLKGGLGASSAQFVAGYLATCFLQQYKPHIDNLLKSYHQMAWNGQGLRPSGYDVIAQSQQKCVYIHQNKKHMEIMPWPFRDIGFLLVHTGYKLATHHHLQKKNTLPENLSILSEIVEEGKTAFDHEDSQLLIHAVNSYHQQLSVFDFITPHSLTLINTIKQEKRVLAVKGCGAMGADVLLIISHIFDLQSISEYVTTLGLTPFACHLDLYQQSGIFETF</sequence>
<dbReference type="OrthoDB" id="5652956at2"/>